<keyword evidence="5" id="KW-1185">Reference proteome</keyword>
<dbReference type="PROSITE" id="PS50110">
    <property type="entry name" value="RESPONSE_REGULATORY"/>
    <property type="match status" value="1"/>
</dbReference>
<gene>
    <name evidence="4" type="ORF">ACFQJ6_22240</name>
</gene>
<proteinExistence type="predicted"/>
<dbReference type="InterPro" id="IPR050595">
    <property type="entry name" value="Bact_response_regulator"/>
</dbReference>
<keyword evidence="1 2" id="KW-0597">Phosphoprotein</keyword>
<dbReference type="AlphaFoldDB" id="A0ABD5WW99"/>
<dbReference type="RefSeq" id="WP_382210329.1">
    <property type="nucleotide sequence ID" value="NZ_JBHSZH010000005.1"/>
</dbReference>
<dbReference type="InterPro" id="IPR011006">
    <property type="entry name" value="CheY-like_superfamily"/>
</dbReference>
<protein>
    <submittedName>
        <fullName evidence="4">Response regulator</fullName>
    </submittedName>
</protein>
<accession>A0ABD5WW99</accession>
<organism evidence="4 5">
    <name type="scientific">Halorussus caseinilyticus</name>
    <dbReference type="NCBI Taxonomy" id="3034025"/>
    <lineage>
        <taxon>Archaea</taxon>
        <taxon>Methanobacteriati</taxon>
        <taxon>Methanobacteriota</taxon>
        <taxon>Stenosarchaea group</taxon>
        <taxon>Halobacteria</taxon>
        <taxon>Halobacteriales</taxon>
        <taxon>Haladaptataceae</taxon>
        <taxon>Halorussus</taxon>
    </lineage>
</organism>
<evidence type="ECO:0000259" key="3">
    <source>
        <dbReference type="PROSITE" id="PS50110"/>
    </source>
</evidence>
<sequence>MDTSIKVLVVDDSNFYAQLVADTLATDYDMETFTGNDAREGLYNLETSEVDCVVTDYQMPELDGIEFLEAARERGLNSRSSC</sequence>
<feature type="domain" description="Response regulatory" evidence="3">
    <location>
        <begin position="6"/>
        <end position="82"/>
    </location>
</feature>
<evidence type="ECO:0000313" key="5">
    <source>
        <dbReference type="Proteomes" id="UP001596407"/>
    </source>
</evidence>
<dbReference type="PANTHER" id="PTHR44591">
    <property type="entry name" value="STRESS RESPONSE REGULATOR PROTEIN 1"/>
    <property type="match status" value="1"/>
</dbReference>
<dbReference type="InterPro" id="IPR001789">
    <property type="entry name" value="Sig_transdc_resp-reg_receiver"/>
</dbReference>
<dbReference type="Pfam" id="PF00072">
    <property type="entry name" value="Response_reg"/>
    <property type="match status" value="1"/>
</dbReference>
<dbReference type="Gene3D" id="3.40.50.2300">
    <property type="match status" value="1"/>
</dbReference>
<evidence type="ECO:0000313" key="4">
    <source>
        <dbReference type="EMBL" id="MFC7082394.1"/>
    </source>
</evidence>
<evidence type="ECO:0000256" key="2">
    <source>
        <dbReference type="PROSITE-ProRule" id="PRU00169"/>
    </source>
</evidence>
<comment type="caution">
    <text evidence="4">The sequence shown here is derived from an EMBL/GenBank/DDBJ whole genome shotgun (WGS) entry which is preliminary data.</text>
</comment>
<dbReference type="SUPFAM" id="SSF52172">
    <property type="entry name" value="CheY-like"/>
    <property type="match status" value="1"/>
</dbReference>
<name>A0ABD5WW99_9EURY</name>
<dbReference type="Proteomes" id="UP001596407">
    <property type="component" value="Unassembled WGS sequence"/>
</dbReference>
<evidence type="ECO:0000256" key="1">
    <source>
        <dbReference type="ARBA" id="ARBA00022553"/>
    </source>
</evidence>
<dbReference type="EMBL" id="JBHSZH010000005">
    <property type="protein sequence ID" value="MFC7082394.1"/>
    <property type="molecule type" value="Genomic_DNA"/>
</dbReference>
<reference evidence="4 5" key="1">
    <citation type="journal article" date="2019" name="Int. J. Syst. Evol. Microbiol.">
        <title>The Global Catalogue of Microorganisms (GCM) 10K type strain sequencing project: providing services to taxonomists for standard genome sequencing and annotation.</title>
        <authorList>
            <consortium name="The Broad Institute Genomics Platform"/>
            <consortium name="The Broad Institute Genome Sequencing Center for Infectious Disease"/>
            <person name="Wu L."/>
            <person name="Ma J."/>
        </authorList>
    </citation>
    <scope>NUCLEOTIDE SEQUENCE [LARGE SCALE GENOMIC DNA]</scope>
    <source>
        <strain evidence="4 5">DT72</strain>
    </source>
</reference>
<feature type="modified residue" description="4-aspartylphosphate" evidence="2">
    <location>
        <position position="56"/>
    </location>
</feature>
<dbReference type="PANTHER" id="PTHR44591:SF3">
    <property type="entry name" value="RESPONSE REGULATORY DOMAIN-CONTAINING PROTEIN"/>
    <property type="match status" value="1"/>
</dbReference>